<dbReference type="PROSITE" id="PS51257">
    <property type="entry name" value="PROKAR_LIPOPROTEIN"/>
    <property type="match status" value="1"/>
</dbReference>
<evidence type="ECO:0000256" key="1">
    <source>
        <dbReference type="SAM" id="SignalP"/>
    </source>
</evidence>
<gene>
    <name evidence="2" type="ORF">E4021_17195</name>
</gene>
<dbReference type="OrthoDB" id="679501at2"/>
<accession>A0A4S4NAB9</accession>
<reference evidence="2 3" key="1">
    <citation type="submission" date="2019-04" db="EMBL/GenBank/DDBJ databases">
        <title>Lewinella litorea sp. nov., isolated from a marine sand.</title>
        <authorList>
            <person name="Yoon J.-H."/>
        </authorList>
    </citation>
    <scope>NUCLEOTIDE SEQUENCE [LARGE SCALE GENOMIC DNA]</scope>
    <source>
        <strain evidence="2 3">HSMS-39</strain>
    </source>
</reference>
<keyword evidence="1" id="KW-0732">Signal</keyword>
<keyword evidence="3" id="KW-1185">Reference proteome</keyword>
<evidence type="ECO:0000313" key="3">
    <source>
        <dbReference type="Proteomes" id="UP000308528"/>
    </source>
</evidence>
<dbReference type="Proteomes" id="UP000308528">
    <property type="component" value="Unassembled WGS sequence"/>
</dbReference>
<dbReference type="RefSeq" id="WP_136460636.1">
    <property type="nucleotide sequence ID" value="NZ_SRSF01000014.1"/>
</dbReference>
<dbReference type="InterPro" id="IPR019850">
    <property type="entry name" value="GldD-like"/>
</dbReference>
<organism evidence="2 3">
    <name type="scientific">Neolewinella litorea</name>
    <dbReference type="NCBI Taxonomy" id="2562452"/>
    <lineage>
        <taxon>Bacteria</taxon>
        <taxon>Pseudomonadati</taxon>
        <taxon>Bacteroidota</taxon>
        <taxon>Saprospiria</taxon>
        <taxon>Saprospirales</taxon>
        <taxon>Lewinellaceae</taxon>
        <taxon>Neolewinella</taxon>
    </lineage>
</organism>
<dbReference type="Pfam" id="PF25593">
    <property type="entry name" value="GldD_lipo"/>
    <property type="match status" value="1"/>
</dbReference>
<proteinExistence type="predicted"/>
<dbReference type="AlphaFoldDB" id="A0A4S4NAB9"/>
<name>A0A4S4NAB9_9BACT</name>
<feature type="chain" id="PRO_5020540229" description="Gliding motility lipoprotein GldD" evidence="1">
    <location>
        <begin position="20"/>
        <end position="199"/>
    </location>
</feature>
<protein>
    <recommendedName>
        <fullName evidence="4">Gliding motility lipoprotein GldD</fullName>
    </recommendedName>
</protein>
<dbReference type="EMBL" id="SRSF01000014">
    <property type="protein sequence ID" value="THH34931.1"/>
    <property type="molecule type" value="Genomic_DNA"/>
</dbReference>
<comment type="caution">
    <text evidence="2">The sequence shown here is derived from an EMBL/GenBank/DDBJ whole genome shotgun (WGS) entry which is preliminary data.</text>
</comment>
<feature type="signal peptide" evidence="1">
    <location>
        <begin position="1"/>
        <end position="19"/>
    </location>
</feature>
<evidence type="ECO:0008006" key="4">
    <source>
        <dbReference type="Google" id="ProtNLM"/>
    </source>
</evidence>
<sequence length="199" mass="22818">MRILLLCCLPVFVLISSCGDDVPPVPKPRSYPRVDYPERAYVPLAADYCRFTFERPSSTEVVQETTFFDEAPADPCWFDLRLDPALNGNIHFSYYPVTSYAQWEELRDEAFQLVGVHNQRASDIEEIVIHRDSADVHGVAFDIAGPAASPFQFFLTDTTRHFLRGALYFDTQVNPDSLAPVIEYVKEDIYRIVETLEWN</sequence>
<evidence type="ECO:0000313" key="2">
    <source>
        <dbReference type="EMBL" id="THH34931.1"/>
    </source>
</evidence>